<dbReference type="Pfam" id="PF04750">
    <property type="entry name" value="Far-17a_AIG1"/>
    <property type="match status" value="1"/>
</dbReference>
<evidence type="ECO:0000256" key="9">
    <source>
        <dbReference type="ARBA" id="ARBA00047863"/>
    </source>
</evidence>
<comment type="catalytic activity">
    <reaction evidence="13">
        <text>9-octadecanoyloxy-octadecanoate + H2O = 9-hydroxy-octadecanoate + octadecanoate + H(+)</text>
        <dbReference type="Rhea" id="RHEA:52096"/>
        <dbReference type="ChEBI" id="CHEBI:15377"/>
        <dbReference type="ChEBI" id="CHEBI:15378"/>
        <dbReference type="ChEBI" id="CHEBI:25629"/>
        <dbReference type="ChEBI" id="CHEBI:136286"/>
        <dbReference type="ChEBI" id="CHEBI:136373"/>
    </reaction>
    <physiologicalReaction direction="left-to-right" evidence="13">
        <dbReference type="Rhea" id="RHEA:52097"/>
    </physiologicalReaction>
</comment>
<comment type="similarity">
    <text evidence="3">Belongs to the AIG1 family.</text>
</comment>
<feature type="transmembrane region" description="Helical" evidence="17">
    <location>
        <begin position="208"/>
        <end position="227"/>
    </location>
</feature>
<dbReference type="InterPro" id="IPR006838">
    <property type="entry name" value="ADTRP_AIG1"/>
</dbReference>
<evidence type="ECO:0000256" key="3">
    <source>
        <dbReference type="ARBA" id="ARBA00009300"/>
    </source>
</evidence>
<comment type="catalytic activity">
    <reaction evidence="7">
        <text>12-hexadecanoyloxy-octadecanoate + H2O = 12-hydroxyoctadecanoate + hexadecanoate + H(+)</text>
        <dbReference type="Rhea" id="RHEA:52056"/>
        <dbReference type="ChEBI" id="CHEBI:7896"/>
        <dbReference type="ChEBI" id="CHEBI:15377"/>
        <dbReference type="ChEBI" id="CHEBI:15378"/>
        <dbReference type="ChEBI" id="CHEBI:83677"/>
        <dbReference type="ChEBI" id="CHEBI:84201"/>
    </reaction>
    <physiologicalReaction direction="left-to-right" evidence="7">
        <dbReference type="Rhea" id="RHEA:52057"/>
    </physiologicalReaction>
</comment>
<protein>
    <submittedName>
        <fullName evidence="19">Androgen-dependent TFPI-regulating protein</fullName>
    </submittedName>
</protein>
<feature type="transmembrane region" description="Helical" evidence="17">
    <location>
        <begin position="53"/>
        <end position="78"/>
    </location>
</feature>
<feature type="transmembrane region" description="Helical" evidence="17">
    <location>
        <begin position="99"/>
        <end position="123"/>
    </location>
</feature>
<evidence type="ECO:0000256" key="8">
    <source>
        <dbReference type="ARBA" id="ARBA00047427"/>
    </source>
</evidence>
<gene>
    <name evidence="19" type="primary">LOC112056920</name>
</gene>
<evidence type="ECO:0000256" key="17">
    <source>
        <dbReference type="SAM" id="Phobius"/>
    </source>
</evidence>
<organism evidence="18 19">
    <name type="scientific">Bicyclus anynana</name>
    <name type="common">Squinting bush brown butterfly</name>
    <dbReference type="NCBI Taxonomy" id="110368"/>
    <lineage>
        <taxon>Eukaryota</taxon>
        <taxon>Metazoa</taxon>
        <taxon>Ecdysozoa</taxon>
        <taxon>Arthropoda</taxon>
        <taxon>Hexapoda</taxon>
        <taxon>Insecta</taxon>
        <taxon>Pterygota</taxon>
        <taxon>Neoptera</taxon>
        <taxon>Endopterygota</taxon>
        <taxon>Lepidoptera</taxon>
        <taxon>Glossata</taxon>
        <taxon>Ditrysia</taxon>
        <taxon>Papilionoidea</taxon>
        <taxon>Nymphalidae</taxon>
        <taxon>Satyrinae</taxon>
        <taxon>Satyrini</taxon>
        <taxon>Mycalesina</taxon>
        <taxon>Bicyclus</taxon>
    </lineage>
</organism>
<reference evidence="19" key="1">
    <citation type="submission" date="2025-08" db="UniProtKB">
        <authorList>
            <consortium name="RefSeq"/>
        </authorList>
    </citation>
    <scope>IDENTIFICATION</scope>
</reference>
<evidence type="ECO:0000256" key="4">
    <source>
        <dbReference type="ARBA" id="ARBA00022692"/>
    </source>
</evidence>
<feature type="transmembrane region" description="Helical" evidence="17">
    <location>
        <begin position="169"/>
        <end position="188"/>
    </location>
</feature>
<evidence type="ECO:0000256" key="16">
    <source>
        <dbReference type="ARBA" id="ARBA00049428"/>
    </source>
</evidence>
<evidence type="ECO:0000256" key="13">
    <source>
        <dbReference type="ARBA" id="ARBA00049221"/>
    </source>
</evidence>
<sequence length="250" mass="29018">MGAITYHVHFRIIGSAVALLLHAGNSIAMFLALRGDILKDPDIANLHATQYRYITIWNVAFQIAYSVMNLVCDIPLVLKVKEESSSIFYILKYVRKYRKIVYGGVIFPTGITITLIFWPFFIINRELVFPAFIDKALSYTSNHIMHTAIALVALWELIFLPRSKPRSHMLYLAHMAGIYFTYIYVLLANYAERGSWPYPMFNDLYGTIYFPIVIAAFGLIYVVMYFAQWPLTSLIYNNSSRYYKRTEKIR</sequence>
<keyword evidence="6 17" id="KW-0472">Membrane</keyword>
<dbReference type="GeneID" id="112056920"/>
<comment type="catalytic activity">
    <reaction evidence="9">
        <text>9-hexadecanoyloxy-octadecanoate + H2O = 9-hydroxy-octadecanoate + hexadecanoate + H(+)</text>
        <dbReference type="Rhea" id="RHEA:52052"/>
        <dbReference type="ChEBI" id="CHEBI:7896"/>
        <dbReference type="ChEBI" id="CHEBI:15377"/>
        <dbReference type="ChEBI" id="CHEBI:15378"/>
        <dbReference type="ChEBI" id="CHEBI:83670"/>
        <dbReference type="ChEBI" id="CHEBI:136286"/>
    </reaction>
    <physiologicalReaction direction="left-to-right" evidence="9">
        <dbReference type="Rhea" id="RHEA:52053"/>
    </physiologicalReaction>
</comment>
<evidence type="ECO:0000256" key="11">
    <source>
        <dbReference type="ARBA" id="ARBA00048701"/>
    </source>
</evidence>
<dbReference type="RefSeq" id="XP_052742969.1">
    <property type="nucleotide sequence ID" value="XM_052887009.1"/>
</dbReference>
<evidence type="ECO:0000313" key="19">
    <source>
        <dbReference type="RefSeq" id="XP_052742969.1"/>
    </source>
</evidence>
<evidence type="ECO:0000256" key="2">
    <source>
        <dbReference type="ARBA" id="ARBA00004127"/>
    </source>
</evidence>
<keyword evidence="4 17" id="KW-0812">Transmembrane</keyword>
<comment type="catalytic activity">
    <reaction evidence="14">
        <text>13-(9Z-octadecenoyloxy)-octadecanoate + H2O = 13-hydroxy-octadecanoate + (9Z)-octadecenoate + H(+)</text>
        <dbReference type="Rhea" id="RHEA:52064"/>
        <dbReference type="ChEBI" id="CHEBI:15377"/>
        <dbReference type="ChEBI" id="CHEBI:15378"/>
        <dbReference type="ChEBI" id="CHEBI:30823"/>
        <dbReference type="ChEBI" id="CHEBI:136303"/>
        <dbReference type="ChEBI" id="CHEBI:136304"/>
    </reaction>
    <physiologicalReaction direction="left-to-right" evidence="14">
        <dbReference type="Rhea" id="RHEA:52065"/>
    </physiologicalReaction>
</comment>
<evidence type="ECO:0000256" key="7">
    <source>
        <dbReference type="ARBA" id="ARBA00047368"/>
    </source>
</evidence>
<evidence type="ECO:0000256" key="1">
    <source>
        <dbReference type="ARBA" id="ARBA00000923"/>
    </source>
</evidence>
<evidence type="ECO:0000256" key="10">
    <source>
        <dbReference type="ARBA" id="ARBA00048680"/>
    </source>
</evidence>
<feature type="transmembrane region" description="Helical" evidence="17">
    <location>
        <begin position="12"/>
        <end position="33"/>
    </location>
</feature>
<dbReference type="Proteomes" id="UP001652582">
    <property type="component" value="Chromosome 18"/>
</dbReference>
<evidence type="ECO:0000256" key="15">
    <source>
        <dbReference type="ARBA" id="ARBA00049322"/>
    </source>
</evidence>
<keyword evidence="18" id="KW-1185">Reference proteome</keyword>
<comment type="catalytic activity">
    <reaction evidence="11">
        <text>12-(9Z-octadecenoyloxy)-octadecanoate + H2O = 12-hydroxyoctadecanoate + (9Z)-octadecenoate + H(+)</text>
        <dbReference type="Rhea" id="RHEA:52060"/>
        <dbReference type="ChEBI" id="CHEBI:15377"/>
        <dbReference type="ChEBI" id="CHEBI:15378"/>
        <dbReference type="ChEBI" id="CHEBI:30823"/>
        <dbReference type="ChEBI" id="CHEBI:84201"/>
        <dbReference type="ChEBI" id="CHEBI:136302"/>
    </reaction>
    <physiologicalReaction direction="left-to-right" evidence="11">
        <dbReference type="Rhea" id="RHEA:52061"/>
    </physiologicalReaction>
</comment>
<keyword evidence="5 17" id="KW-1133">Transmembrane helix</keyword>
<comment type="catalytic activity">
    <reaction evidence="8">
        <text>13-octadecanoyloxy-octadecanoate + H2O = 13-hydroxy-octadecanoate + octadecanoate + H(+)</text>
        <dbReference type="Rhea" id="RHEA:52084"/>
        <dbReference type="ChEBI" id="CHEBI:15377"/>
        <dbReference type="ChEBI" id="CHEBI:15378"/>
        <dbReference type="ChEBI" id="CHEBI:25629"/>
        <dbReference type="ChEBI" id="CHEBI:136304"/>
        <dbReference type="ChEBI" id="CHEBI:136335"/>
    </reaction>
    <physiologicalReaction direction="left-to-right" evidence="8">
        <dbReference type="Rhea" id="RHEA:52085"/>
    </physiologicalReaction>
</comment>
<comment type="subcellular location">
    <subcellularLocation>
        <location evidence="2">Endomembrane system</location>
        <topology evidence="2">Multi-pass membrane protein</topology>
    </subcellularLocation>
</comment>
<comment type="catalytic activity">
    <reaction evidence="15">
        <text>13-(9Z-hexadecenoyloxy)-octadecanoate + H2O = 13-hydroxy-octadecanoate + (9Z)-hexadecenoate + H(+)</text>
        <dbReference type="Rhea" id="RHEA:52076"/>
        <dbReference type="ChEBI" id="CHEBI:15377"/>
        <dbReference type="ChEBI" id="CHEBI:15378"/>
        <dbReference type="ChEBI" id="CHEBI:32372"/>
        <dbReference type="ChEBI" id="CHEBI:136304"/>
        <dbReference type="ChEBI" id="CHEBI:136315"/>
    </reaction>
    <physiologicalReaction direction="left-to-right" evidence="15">
        <dbReference type="Rhea" id="RHEA:52077"/>
    </physiologicalReaction>
</comment>
<comment type="catalytic activity">
    <reaction evidence="1">
        <text>9-(9Z-hexadecenoyloxy)-octadecanoate + H2O = (9Z)-hexadecenoate + 9-hydroxy-octadecanoate + H(+)</text>
        <dbReference type="Rhea" id="RHEA:52068"/>
        <dbReference type="ChEBI" id="CHEBI:15377"/>
        <dbReference type="ChEBI" id="CHEBI:15378"/>
        <dbReference type="ChEBI" id="CHEBI:32372"/>
        <dbReference type="ChEBI" id="CHEBI:136286"/>
        <dbReference type="ChEBI" id="CHEBI:136309"/>
    </reaction>
    <physiologicalReaction direction="left-to-right" evidence="1">
        <dbReference type="Rhea" id="RHEA:52069"/>
    </physiologicalReaction>
</comment>
<name>A0ABM3LV75_BICAN</name>
<proteinExistence type="inferred from homology"/>
<comment type="catalytic activity">
    <reaction evidence="12">
        <text>9-(9Z-octadecenoyloxy)-octadecanoate + H2O = 9-hydroxy-octadecanoate + (9Z)-octadecenoate + H(+)</text>
        <dbReference type="Rhea" id="RHEA:52048"/>
        <dbReference type="ChEBI" id="CHEBI:15377"/>
        <dbReference type="ChEBI" id="CHEBI:15378"/>
        <dbReference type="ChEBI" id="CHEBI:30823"/>
        <dbReference type="ChEBI" id="CHEBI:136282"/>
        <dbReference type="ChEBI" id="CHEBI:136286"/>
    </reaction>
    <physiologicalReaction direction="left-to-right" evidence="12">
        <dbReference type="Rhea" id="RHEA:52049"/>
    </physiologicalReaction>
</comment>
<accession>A0ABM3LV75</accession>
<dbReference type="PANTHER" id="PTHR10989:SF16">
    <property type="entry name" value="AT02829P-RELATED"/>
    <property type="match status" value="1"/>
</dbReference>
<evidence type="ECO:0000256" key="12">
    <source>
        <dbReference type="ARBA" id="ARBA00048800"/>
    </source>
</evidence>
<comment type="catalytic activity">
    <reaction evidence="16">
        <text>12-(9Z-hexadecenoyloxy)-octadecanoate + H2O = 12-hydroxyoctadecanoate + (9Z)-hexadecenoate + H(+)</text>
        <dbReference type="Rhea" id="RHEA:52072"/>
        <dbReference type="ChEBI" id="CHEBI:15377"/>
        <dbReference type="ChEBI" id="CHEBI:15378"/>
        <dbReference type="ChEBI" id="CHEBI:32372"/>
        <dbReference type="ChEBI" id="CHEBI:84201"/>
        <dbReference type="ChEBI" id="CHEBI:136312"/>
    </reaction>
    <physiologicalReaction direction="left-to-right" evidence="16">
        <dbReference type="Rhea" id="RHEA:52073"/>
    </physiologicalReaction>
</comment>
<evidence type="ECO:0000256" key="5">
    <source>
        <dbReference type="ARBA" id="ARBA00022989"/>
    </source>
</evidence>
<evidence type="ECO:0000313" key="18">
    <source>
        <dbReference type="Proteomes" id="UP001652582"/>
    </source>
</evidence>
<comment type="catalytic activity">
    <reaction evidence="10">
        <text>12-octadecanoyloxy-octadecanoate + H2O = 12-hydroxyoctadecanoate + octadecanoate + H(+)</text>
        <dbReference type="Rhea" id="RHEA:52080"/>
        <dbReference type="ChEBI" id="CHEBI:15377"/>
        <dbReference type="ChEBI" id="CHEBI:15378"/>
        <dbReference type="ChEBI" id="CHEBI:25629"/>
        <dbReference type="ChEBI" id="CHEBI:84201"/>
        <dbReference type="ChEBI" id="CHEBI:136330"/>
    </reaction>
    <physiologicalReaction direction="left-to-right" evidence="10">
        <dbReference type="Rhea" id="RHEA:52081"/>
    </physiologicalReaction>
</comment>
<feature type="transmembrane region" description="Helical" evidence="17">
    <location>
        <begin position="143"/>
        <end position="160"/>
    </location>
</feature>
<dbReference type="PANTHER" id="PTHR10989">
    <property type="entry name" value="ANDROGEN-INDUCED PROTEIN 1-RELATED"/>
    <property type="match status" value="1"/>
</dbReference>
<evidence type="ECO:0000256" key="6">
    <source>
        <dbReference type="ARBA" id="ARBA00023136"/>
    </source>
</evidence>
<evidence type="ECO:0000256" key="14">
    <source>
        <dbReference type="ARBA" id="ARBA00049296"/>
    </source>
</evidence>